<feature type="chain" id="PRO_5047246880" description="Cystatin domain-containing protein" evidence="3">
    <location>
        <begin position="25"/>
        <end position="70"/>
    </location>
</feature>
<keyword evidence="3" id="KW-0732">Signal</keyword>
<name>A0ABR2CEB0_9ROSI</name>
<keyword evidence="1" id="KW-0646">Protease inhibitor</keyword>
<evidence type="ECO:0000256" key="3">
    <source>
        <dbReference type="SAM" id="SignalP"/>
    </source>
</evidence>
<evidence type="ECO:0000313" key="5">
    <source>
        <dbReference type="EMBL" id="KAK8517241.1"/>
    </source>
</evidence>
<protein>
    <recommendedName>
        <fullName evidence="4">Cystatin domain-containing protein</fullName>
    </recommendedName>
</protein>
<feature type="domain" description="Cystatin" evidence="4">
    <location>
        <begin position="36"/>
        <end position="65"/>
    </location>
</feature>
<gene>
    <name evidence="5" type="ORF">V6N12_032437</name>
</gene>
<evidence type="ECO:0000256" key="2">
    <source>
        <dbReference type="ARBA" id="ARBA00022704"/>
    </source>
</evidence>
<dbReference type="EMBL" id="JBBPBM010000056">
    <property type="protein sequence ID" value="KAK8517241.1"/>
    <property type="molecule type" value="Genomic_DNA"/>
</dbReference>
<dbReference type="InterPro" id="IPR000010">
    <property type="entry name" value="Cystatin_dom"/>
</dbReference>
<evidence type="ECO:0000313" key="6">
    <source>
        <dbReference type="Proteomes" id="UP001472677"/>
    </source>
</evidence>
<dbReference type="SUPFAM" id="SSF54403">
    <property type="entry name" value="Cystatin/monellin"/>
    <property type="match status" value="1"/>
</dbReference>
<evidence type="ECO:0000259" key="4">
    <source>
        <dbReference type="Pfam" id="PF16845"/>
    </source>
</evidence>
<keyword evidence="6" id="KW-1185">Reference proteome</keyword>
<dbReference type="CDD" id="cd00042">
    <property type="entry name" value="CY"/>
    <property type="match status" value="1"/>
</dbReference>
<feature type="signal peptide" evidence="3">
    <location>
        <begin position="1"/>
        <end position="24"/>
    </location>
</feature>
<dbReference type="InterPro" id="IPR046350">
    <property type="entry name" value="Cystatin_sf"/>
</dbReference>
<accession>A0ABR2CEB0</accession>
<keyword evidence="2" id="KW-0789">Thiol protease inhibitor</keyword>
<dbReference type="PANTHER" id="PTHR47364:SF2">
    <property type="entry name" value="CYSTEINE PROTEINASE INHIBITOR 5"/>
    <property type="match status" value="1"/>
</dbReference>
<proteinExistence type="predicted"/>
<evidence type="ECO:0000256" key="1">
    <source>
        <dbReference type="ARBA" id="ARBA00022690"/>
    </source>
</evidence>
<sequence>MLQNPLFLFFLVCLVSLPLIFSEARQLNVAGEWTPIQNINDPHVKEIAEFAVSEYNKQKKAKVLAVFIRQ</sequence>
<dbReference type="Proteomes" id="UP001472677">
    <property type="component" value="Unassembled WGS sequence"/>
</dbReference>
<comment type="caution">
    <text evidence="5">The sequence shown here is derived from an EMBL/GenBank/DDBJ whole genome shotgun (WGS) entry which is preliminary data.</text>
</comment>
<dbReference type="Gene3D" id="3.10.450.10">
    <property type="match status" value="1"/>
</dbReference>
<dbReference type="PANTHER" id="PTHR47364">
    <property type="entry name" value="CYSTEINE PROTEINASE INHIBITOR 5"/>
    <property type="match status" value="1"/>
</dbReference>
<dbReference type="Pfam" id="PF16845">
    <property type="entry name" value="SQAPI"/>
    <property type="match status" value="1"/>
</dbReference>
<reference evidence="5 6" key="1">
    <citation type="journal article" date="2024" name="G3 (Bethesda)">
        <title>Genome assembly of Hibiscus sabdariffa L. provides insights into metabolisms of medicinal natural products.</title>
        <authorList>
            <person name="Kim T."/>
        </authorList>
    </citation>
    <scope>NUCLEOTIDE SEQUENCE [LARGE SCALE GENOMIC DNA]</scope>
    <source>
        <strain evidence="5">TK-2024</strain>
        <tissue evidence="5">Old leaves</tissue>
    </source>
</reference>
<organism evidence="5 6">
    <name type="scientific">Hibiscus sabdariffa</name>
    <name type="common">roselle</name>
    <dbReference type="NCBI Taxonomy" id="183260"/>
    <lineage>
        <taxon>Eukaryota</taxon>
        <taxon>Viridiplantae</taxon>
        <taxon>Streptophyta</taxon>
        <taxon>Embryophyta</taxon>
        <taxon>Tracheophyta</taxon>
        <taxon>Spermatophyta</taxon>
        <taxon>Magnoliopsida</taxon>
        <taxon>eudicotyledons</taxon>
        <taxon>Gunneridae</taxon>
        <taxon>Pentapetalae</taxon>
        <taxon>rosids</taxon>
        <taxon>malvids</taxon>
        <taxon>Malvales</taxon>
        <taxon>Malvaceae</taxon>
        <taxon>Malvoideae</taxon>
        <taxon>Hibiscus</taxon>
    </lineage>
</organism>